<feature type="chain" id="PRO_5043662323" evidence="1">
    <location>
        <begin position="21"/>
        <end position="217"/>
    </location>
</feature>
<proteinExistence type="predicted"/>
<keyword evidence="3" id="KW-1185">Reference proteome</keyword>
<accession>A0AAV1J466</accession>
<reference evidence="2 3" key="1">
    <citation type="submission" date="2023-11" db="EMBL/GenBank/DDBJ databases">
        <authorList>
            <person name="Okamura Y."/>
        </authorList>
    </citation>
    <scope>NUCLEOTIDE SEQUENCE [LARGE SCALE GENOMIC DNA]</scope>
</reference>
<evidence type="ECO:0000313" key="2">
    <source>
        <dbReference type="EMBL" id="CAK1543848.1"/>
    </source>
</evidence>
<dbReference type="EMBL" id="CAVLEF010000005">
    <property type="protein sequence ID" value="CAK1543848.1"/>
    <property type="molecule type" value="Genomic_DNA"/>
</dbReference>
<name>A0AAV1J466_9NEOP</name>
<sequence>MSLSHQRIILVLASFSCASADNLNKDKRSLPSHFYSQSDDFSGDICPRYIENNRFNIDKLADVWQTVYHSAPDKVPCFKMLIKKVGEEERKSNQASYGLLSDDVHWDNCTLEIKATGVQVVKRRHFLQQTIANHGILLNIIIEMDTTNHLIHDNPDQWFVMKNLLTVRDCSTGDLVIFSRVPYQPGRDVIESLLDKFKNKEPGSWTCDETLKPIIRN</sequence>
<protein>
    <submittedName>
        <fullName evidence="2">Uncharacterized protein</fullName>
    </submittedName>
</protein>
<keyword evidence="1" id="KW-0732">Signal</keyword>
<dbReference type="Proteomes" id="UP001497472">
    <property type="component" value="Unassembled WGS sequence"/>
</dbReference>
<organism evidence="2 3">
    <name type="scientific">Leptosia nina</name>
    <dbReference type="NCBI Taxonomy" id="320188"/>
    <lineage>
        <taxon>Eukaryota</taxon>
        <taxon>Metazoa</taxon>
        <taxon>Ecdysozoa</taxon>
        <taxon>Arthropoda</taxon>
        <taxon>Hexapoda</taxon>
        <taxon>Insecta</taxon>
        <taxon>Pterygota</taxon>
        <taxon>Neoptera</taxon>
        <taxon>Endopterygota</taxon>
        <taxon>Lepidoptera</taxon>
        <taxon>Glossata</taxon>
        <taxon>Ditrysia</taxon>
        <taxon>Papilionoidea</taxon>
        <taxon>Pieridae</taxon>
        <taxon>Pierinae</taxon>
        <taxon>Leptosia</taxon>
    </lineage>
</organism>
<gene>
    <name evidence="2" type="ORF">LNINA_LOCUS3639</name>
</gene>
<feature type="signal peptide" evidence="1">
    <location>
        <begin position="1"/>
        <end position="20"/>
    </location>
</feature>
<evidence type="ECO:0000313" key="3">
    <source>
        <dbReference type="Proteomes" id="UP001497472"/>
    </source>
</evidence>
<evidence type="ECO:0000256" key="1">
    <source>
        <dbReference type="SAM" id="SignalP"/>
    </source>
</evidence>
<dbReference type="AlphaFoldDB" id="A0AAV1J466"/>
<comment type="caution">
    <text evidence="2">The sequence shown here is derived from an EMBL/GenBank/DDBJ whole genome shotgun (WGS) entry which is preliminary data.</text>
</comment>